<dbReference type="InterPro" id="IPR032466">
    <property type="entry name" value="Metal_Hydrolase"/>
</dbReference>
<dbReference type="STRING" id="1144748.KS2013_1097"/>
<dbReference type="InterPro" id="IPR015991">
    <property type="entry name" value="TatD/YcfH-like"/>
</dbReference>
<keyword evidence="2 4" id="KW-0479">Metal-binding</keyword>
<feature type="binding site" evidence="4">
    <location>
        <position position="8"/>
    </location>
    <ligand>
        <name>a divalent metal cation</name>
        <dbReference type="ChEBI" id="CHEBI:60240"/>
        <label>1</label>
    </ligand>
</feature>
<keyword evidence="3 5" id="KW-0378">Hydrolase</keyword>
<dbReference type="CDD" id="cd01310">
    <property type="entry name" value="TatD_DNAse"/>
    <property type="match status" value="1"/>
</dbReference>
<evidence type="ECO:0000256" key="3">
    <source>
        <dbReference type="ARBA" id="ARBA00022801"/>
    </source>
</evidence>
<gene>
    <name evidence="5" type="ORF">KS2013_1097</name>
</gene>
<feature type="binding site" evidence="4">
    <location>
        <position position="94"/>
    </location>
    <ligand>
        <name>a divalent metal cation</name>
        <dbReference type="ChEBI" id="CHEBI:60240"/>
        <label>1</label>
    </ligand>
</feature>
<dbReference type="RefSeq" id="WP_068990895.1">
    <property type="nucleotide sequence ID" value="NZ_CP012418.1"/>
</dbReference>
<dbReference type="FunFam" id="3.20.20.140:FF:000005">
    <property type="entry name" value="TatD family hydrolase"/>
    <property type="match status" value="1"/>
</dbReference>
<dbReference type="PANTHER" id="PTHR46124">
    <property type="entry name" value="D-AMINOACYL-TRNA DEACYLASE"/>
    <property type="match status" value="1"/>
</dbReference>
<feature type="binding site" evidence="4">
    <location>
        <position position="6"/>
    </location>
    <ligand>
        <name>a divalent metal cation</name>
        <dbReference type="ChEBI" id="CHEBI:60240"/>
        <label>1</label>
    </ligand>
</feature>
<sequence>MLIDSHCHLDRLDLEPFDGKLEGALDNARENGVKHMLCVCITLDKFNDVLTIAQQHDDISCSVGVHPLYDGVKDTDIDALIENSKHSEVVAIGETGLDYFYHKDPENHKLQQDSFRKHIRAANEVGLPIIVHTRDAREDTLNILKEENAQKCGGVLHCFTESLEMAEEAMELGFYVSFSGIVTFKNAEELRETCRKIPLDRLLIETDSPYLAPVPHRGKSNQPAFVKNVGQFVADLHGLSYDELCQITAKNYQDLFSKSKI</sequence>
<reference evidence="6" key="1">
    <citation type="submission" date="2015-08" db="EMBL/GenBank/DDBJ databases">
        <authorList>
            <person name="Kim K.M."/>
        </authorList>
    </citation>
    <scope>NUCLEOTIDE SEQUENCE [LARGE SCALE GENOMIC DNA]</scope>
    <source>
        <strain evidence="6">KCTC 23892</strain>
    </source>
</reference>
<keyword evidence="6" id="KW-1185">Reference proteome</keyword>
<dbReference type="GO" id="GO:0005829">
    <property type="term" value="C:cytosol"/>
    <property type="evidence" value="ECO:0007669"/>
    <property type="project" value="TreeGrafter"/>
</dbReference>
<dbReference type="InterPro" id="IPR001130">
    <property type="entry name" value="TatD-like"/>
</dbReference>
<dbReference type="PATRIC" id="fig|1144748.3.peg.1109"/>
<evidence type="ECO:0000256" key="2">
    <source>
        <dbReference type="ARBA" id="ARBA00022723"/>
    </source>
</evidence>
<dbReference type="AlphaFoldDB" id="A0A1B3BAK5"/>
<comment type="similarity">
    <text evidence="1">Belongs to the metallo-dependent hydrolases superfamily. TatD-type hydrolase family.</text>
</comment>
<dbReference type="KEGG" id="ksd:KS2013_1097"/>
<dbReference type="EMBL" id="CP012418">
    <property type="protein sequence ID" value="AOE49817.1"/>
    <property type="molecule type" value="Genomic_DNA"/>
</dbReference>
<dbReference type="InterPro" id="IPR018228">
    <property type="entry name" value="DNase_TatD-rel_CS"/>
</dbReference>
<dbReference type="OrthoDB" id="9810005at2"/>
<dbReference type="GO" id="GO:0004536">
    <property type="term" value="F:DNA nuclease activity"/>
    <property type="evidence" value="ECO:0007669"/>
    <property type="project" value="InterPro"/>
</dbReference>
<organism evidence="5 6">
    <name type="scientific">Kangiella sediminilitoris</name>
    <dbReference type="NCBI Taxonomy" id="1144748"/>
    <lineage>
        <taxon>Bacteria</taxon>
        <taxon>Pseudomonadati</taxon>
        <taxon>Pseudomonadota</taxon>
        <taxon>Gammaproteobacteria</taxon>
        <taxon>Kangiellales</taxon>
        <taxon>Kangiellaceae</taxon>
        <taxon>Kangiella</taxon>
    </lineage>
</organism>
<dbReference type="PROSITE" id="PS01090">
    <property type="entry name" value="TATD_2"/>
    <property type="match status" value="1"/>
</dbReference>
<evidence type="ECO:0000256" key="1">
    <source>
        <dbReference type="ARBA" id="ARBA00009275"/>
    </source>
</evidence>
<dbReference type="PANTHER" id="PTHR46124:SF2">
    <property type="entry name" value="D-AMINOACYL-TRNA DEACYLASE"/>
    <property type="match status" value="1"/>
</dbReference>
<protein>
    <submittedName>
        <fullName evidence="5">Hydrolase, TatD family</fullName>
    </submittedName>
</protein>
<accession>A0A1B3BAK5</accession>
<evidence type="ECO:0000313" key="6">
    <source>
        <dbReference type="Proteomes" id="UP000094147"/>
    </source>
</evidence>
<dbReference type="PIRSF" id="PIRSF005902">
    <property type="entry name" value="DNase_TatD"/>
    <property type="match status" value="1"/>
</dbReference>
<proteinExistence type="inferred from homology"/>
<evidence type="ECO:0000313" key="5">
    <source>
        <dbReference type="EMBL" id="AOE49817.1"/>
    </source>
</evidence>
<name>A0A1B3BAK5_9GAMM</name>
<dbReference type="SUPFAM" id="SSF51556">
    <property type="entry name" value="Metallo-dependent hydrolases"/>
    <property type="match status" value="1"/>
</dbReference>
<dbReference type="GO" id="GO:0016788">
    <property type="term" value="F:hydrolase activity, acting on ester bonds"/>
    <property type="evidence" value="ECO:0007669"/>
    <property type="project" value="InterPro"/>
</dbReference>
<feature type="binding site" evidence="4">
    <location>
        <position position="132"/>
    </location>
    <ligand>
        <name>a divalent metal cation</name>
        <dbReference type="ChEBI" id="CHEBI:60240"/>
        <label>2</label>
    </ligand>
</feature>
<feature type="binding site" evidence="4">
    <location>
        <position position="207"/>
    </location>
    <ligand>
        <name>a divalent metal cation</name>
        <dbReference type="ChEBI" id="CHEBI:60240"/>
        <label>1</label>
    </ligand>
</feature>
<dbReference type="Proteomes" id="UP000094147">
    <property type="component" value="Chromosome"/>
</dbReference>
<dbReference type="Gene3D" id="3.20.20.140">
    <property type="entry name" value="Metal-dependent hydrolases"/>
    <property type="match status" value="1"/>
</dbReference>
<evidence type="ECO:0000256" key="4">
    <source>
        <dbReference type="PIRSR" id="PIRSR005902-1"/>
    </source>
</evidence>
<dbReference type="NCBIfam" id="TIGR00010">
    <property type="entry name" value="YchF/TatD family DNA exonuclease"/>
    <property type="match status" value="1"/>
</dbReference>
<dbReference type="Pfam" id="PF01026">
    <property type="entry name" value="TatD_DNase"/>
    <property type="match status" value="1"/>
</dbReference>
<feature type="binding site" evidence="4">
    <location>
        <position position="157"/>
    </location>
    <ligand>
        <name>a divalent metal cation</name>
        <dbReference type="ChEBI" id="CHEBI:60240"/>
        <label>2</label>
    </ligand>
</feature>
<dbReference type="PROSITE" id="PS01137">
    <property type="entry name" value="TATD_1"/>
    <property type="match status" value="1"/>
</dbReference>
<dbReference type="GO" id="GO:0046872">
    <property type="term" value="F:metal ion binding"/>
    <property type="evidence" value="ECO:0007669"/>
    <property type="project" value="UniProtKB-KW"/>
</dbReference>